<name>A0A2P2KL29_RHIMU</name>
<organism evidence="2">
    <name type="scientific">Rhizophora mucronata</name>
    <name type="common">Asiatic mangrove</name>
    <dbReference type="NCBI Taxonomy" id="61149"/>
    <lineage>
        <taxon>Eukaryota</taxon>
        <taxon>Viridiplantae</taxon>
        <taxon>Streptophyta</taxon>
        <taxon>Embryophyta</taxon>
        <taxon>Tracheophyta</taxon>
        <taxon>Spermatophyta</taxon>
        <taxon>Magnoliopsida</taxon>
        <taxon>eudicotyledons</taxon>
        <taxon>Gunneridae</taxon>
        <taxon>Pentapetalae</taxon>
        <taxon>rosids</taxon>
        <taxon>fabids</taxon>
        <taxon>Malpighiales</taxon>
        <taxon>Rhizophoraceae</taxon>
        <taxon>Rhizophora</taxon>
    </lineage>
</organism>
<sequence>MATKRGRVLHPRGKSPLRSFIVQPY</sequence>
<feature type="region of interest" description="Disordered" evidence="1">
    <location>
        <begin position="1"/>
        <end position="25"/>
    </location>
</feature>
<evidence type="ECO:0000256" key="1">
    <source>
        <dbReference type="SAM" id="MobiDB-lite"/>
    </source>
</evidence>
<feature type="compositionally biased region" description="Basic residues" evidence="1">
    <location>
        <begin position="1"/>
        <end position="15"/>
    </location>
</feature>
<evidence type="ECO:0000313" key="2">
    <source>
        <dbReference type="EMBL" id="MBX06434.1"/>
    </source>
</evidence>
<protein>
    <submittedName>
        <fullName evidence="2">Uncharacterized protein</fullName>
    </submittedName>
</protein>
<dbReference type="EMBL" id="GGEC01025950">
    <property type="protein sequence ID" value="MBX06434.1"/>
    <property type="molecule type" value="Transcribed_RNA"/>
</dbReference>
<accession>A0A2P2KL29</accession>
<reference evidence="2" key="1">
    <citation type="submission" date="2018-02" db="EMBL/GenBank/DDBJ databases">
        <title>Rhizophora mucronata_Transcriptome.</title>
        <authorList>
            <person name="Meera S.P."/>
            <person name="Sreeshan A."/>
            <person name="Augustine A."/>
        </authorList>
    </citation>
    <scope>NUCLEOTIDE SEQUENCE</scope>
    <source>
        <tissue evidence="2">Leaf</tissue>
    </source>
</reference>
<proteinExistence type="predicted"/>
<dbReference type="AlphaFoldDB" id="A0A2P2KL29"/>